<comment type="caution">
    <text evidence="2">The sequence shown here is derived from an EMBL/GenBank/DDBJ whole genome shotgun (WGS) entry which is preliminary data.</text>
</comment>
<accession>A0A834K7Y8</accession>
<evidence type="ECO:0000259" key="1">
    <source>
        <dbReference type="PROSITE" id="PS50835"/>
    </source>
</evidence>
<feature type="domain" description="Ig-like" evidence="1">
    <location>
        <begin position="33"/>
        <end position="151"/>
    </location>
</feature>
<dbReference type="InterPro" id="IPR007110">
    <property type="entry name" value="Ig-like_dom"/>
</dbReference>
<dbReference type="AlphaFoldDB" id="A0A834K7Y8"/>
<dbReference type="SMART" id="SM00409">
    <property type="entry name" value="IG"/>
    <property type="match status" value="1"/>
</dbReference>
<dbReference type="Pfam" id="PF00047">
    <property type="entry name" value="ig"/>
    <property type="match status" value="1"/>
</dbReference>
<dbReference type="EMBL" id="JACSDZ010000006">
    <property type="protein sequence ID" value="KAF7401828.1"/>
    <property type="molecule type" value="Genomic_DNA"/>
</dbReference>
<dbReference type="PROSITE" id="PS50835">
    <property type="entry name" value="IG_LIKE"/>
    <property type="match status" value="1"/>
</dbReference>
<dbReference type="InterPro" id="IPR013151">
    <property type="entry name" value="Immunoglobulin_dom"/>
</dbReference>
<sequence>MQSSDWWRGTRSCRGGSTPLGEKVRYRDMAGCTKLALYARMNDTNSLVEELVVEAGKNVTLNCPGVTEDSLVYMLEWRANGMQLLEWQANGMQHEHANRGTDVWTHQNRVSLSLKNYALQFHPVTAPDSAKYECLINNRSTPDAVIKLIVQASSYVASENAFPRFSHWNISGQHQNRLSLTEVKTNRFFFDLIRFSVSSL</sequence>
<gene>
    <name evidence="2" type="ORF">HZH68_007648</name>
</gene>
<organism evidence="2 3">
    <name type="scientific">Vespula germanica</name>
    <name type="common">German yellow jacket</name>
    <name type="synonym">Paravespula germanica</name>
    <dbReference type="NCBI Taxonomy" id="30212"/>
    <lineage>
        <taxon>Eukaryota</taxon>
        <taxon>Metazoa</taxon>
        <taxon>Ecdysozoa</taxon>
        <taxon>Arthropoda</taxon>
        <taxon>Hexapoda</taxon>
        <taxon>Insecta</taxon>
        <taxon>Pterygota</taxon>
        <taxon>Neoptera</taxon>
        <taxon>Endopterygota</taxon>
        <taxon>Hymenoptera</taxon>
        <taxon>Apocrita</taxon>
        <taxon>Aculeata</taxon>
        <taxon>Vespoidea</taxon>
        <taxon>Vespidae</taxon>
        <taxon>Vespinae</taxon>
        <taxon>Vespula</taxon>
    </lineage>
</organism>
<dbReference type="Proteomes" id="UP000617340">
    <property type="component" value="Unassembled WGS sequence"/>
</dbReference>
<dbReference type="Gene3D" id="2.60.40.10">
    <property type="entry name" value="Immunoglobulins"/>
    <property type="match status" value="1"/>
</dbReference>
<proteinExistence type="predicted"/>
<protein>
    <recommendedName>
        <fullName evidence="1">Ig-like domain-containing protein</fullName>
    </recommendedName>
</protein>
<dbReference type="InterPro" id="IPR036179">
    <property type="entry name" value="Ig-like_dom_sf"/>
</dbReference>
<evidence type="ECO:0000313" key="3">
    <source>
        <dbReference type="Proteomes" id="UP000617340"/>
    </source>
</evidence>
<dbReference type="InterPro" id="IPR003599">
    <property type="entry name" value="Ig_sub"/>
</dbReference>
<reference evidence="2" key="1">
    <citation type="journal article" date="2020" name="G3 (Bethesda)">
        <title>High-Quality Assemblies for Three Invasive Social Wasps from the &lt;i&gt;Vespula&lt;/i&gt; Genus.</title>
        <authorList>
            <person name="Harrop T.W.R."/>
            <person name="Guhlin J."/>
            <person name="McLaughlin G.M."/>
            <person name="Permina E."/>
            <person name="Stockwell P."/>
            <person name="Gilligan J."/>
            <person name="Le Lec M.F."/>
            <person name="Gruber M.A.M."/>
            <person name="Quinn O."/>
            <person name="Lovegrove M."/>
            <person name="Duncan E.J."/>
            <person name="Remnant E.J."/>
            <person name="Van Eeckhoven J."/>
            <person name="Graham B."/>
            <person name="Knapp R.A."/>
            <person name="Langford K.W."/>
            <person name="Kronenberg Z."/>
            <person name="Press M.O."/>
            <person name="Eacker S.M."/>
            <person name="Wilson-Rankin E.E."/>
            <person name="Purcell J."/>
            <person name="Lester P.J."/>
            <person name="Dearden P.K."/>
        </authorList>
    </citation>
    <scope>NUCLEOTIDE SEQUENCE</scope>
    <source>
        <strain evidence="2">Linc-1</strain>
    </source>
</reference>
<keyword evidence="3" id="KW-1185">Reference proteome</keyword>
<dbReference type="InterPro" id="IPR013783">
    <property type="entry name" value="Ig-like_fold"/>
</dbReference>
<evidence type="ECO:0000313" key="2">
    <source>
        <dbReference type="EMBL" id="KAF7401828.1"/>
    </source>
</evidence>
<dbReference type="SUPFAM" id="SSF48726">
    <property type="entry name" value="Immunoglobulin"/>
    <property type="match status" value="1"/>
</dbReference>
<name>A0A834K7Y8_VESGE</name>